<keyword evidence="1" id="KW-0472">Membrane</keyword>
<organism evidence="2 3">
    <name type="scientific">Ignicoccus pacificus DSM 13166</name>
    <dbReference type="NCBI Taxonomy" id="940294"/>
    <lineage>
        <taxon>Archaea</taxon>
        <taxon>Thermoproteota</taxon>
        <taxon>Thermoprotei</taxon>
        <taxon>Desulfurococcales</taxon>
        <taxon>Desulfurococcaceae</taxon>
        <taxon>Ignicoccus</taxon>
    </lineage>
</organism>
<evidence type="ECO:0000313" key="2">
    <source>
        <dbReference type="EMBL" id="UXD22001.1"/>
    </source>
</evidence>
<dbReference type="AlphaFoldDB" id="A0A977KBU4"/>
<keyword evidence="3" id="KW-1185">Reference proteome</keyword>
<dbReference type="KEGG" id="ipc:IPA_00720"/>
<name>A0A977KBU4_9CREN</name>
<accession>A0A977KBU4</accession>
<reference evidence="2" key="1">
    <citation type="submission" date="2013-11" db="EMBL/GenBank/DDBJ databases">
        <title>Comparative genomics of Ignicoccus.</title>
        <authorList>
            <person name="Podar M."/>
        </authorList>
    </citation>
    <scope>NUCLEOTIDE SEQUENCE</scope>
    <source>
        <strain evidence="2">DSM 13166</strain>
    </source>
</reference>
<feature type="transmembrane region" description="Helical" evidence="1">
    <location>
        <begin position="62"/>
        <end position="79"/>
    </location>
</feature>
<keyword evidence="1" id="KW-1133">Transmembrane helix</keyword>
<keyword evidence="1" id="KW-0812">Transmembrane</keyword>
<evidence type="ECO:0000313" key="3">
    <source>
        <dbReference type="Proteomes" id="UP001063698"/>
    </source>
</evidence>
<dbReference type="Proteomes" id="UP001063698">
    <property type="component" value="Chromosome"/>
</dbReference>
<gene>
    <name evidence="2" type="ORF">IPA_00720</name>
</gene>
<evidence type="ECO:0000256" key="1">
    <source>
        <dbReference type="SAM" id="Phobius"/>
    </source>
</evidence>
<sequence length="97" mass="10768">MSSIIRTVTVLVSSVFTNNTVKEVTKTVSPLNATAVQIVEKIVSYVTLTKTLITTVTKECTGVYSAILIVFILLALIIWRTCKKKNKKIHEPYPSLL</sequence>
<protein>
    <submittedName>
        <fullName evidence="2">Uncharacterized protein</fullName>
    </submittedName>
</protein>
<proteinExistence type="predicted"/>
<dbReference type="EMBL" id="CP006868">
    <property type="protein sequence ID" value="UXD22001.1"/>
    <property type="molecule type" value="Genomic_DNA"/>
</dbReference>